<sequence length="333" mass="37081">MNEIKRHYNLSQLHTFRLPAKAESVTFLTSSEQVAQIPADAYVIGGGSNTIFLSDITRPLVCIRIKGIDVKEEAQHWRVKVGAGENWHQLVLFLNSNGIDGFENLALIPGTVGAAPVQNIGAYGRDISEFIYSVRVWDRRSKSLSNFSNEDCRFGYRDSIFKQNPMRWLILEVEFLIPKAWQPELSYGELKALEEPISAKDILDKVISIRSAKLPDPNVLPNAGSFFKNPVVSQKKFESLAARFPTIPHFNLPNNEVKLAAGWLIDNLNLKGFSIGDASVHKQQALVLVNNGKATGADVLNLAQHIKISVYDAYGIELEAEVRLLDEKGLISL</sequence>
<feature type="active site" description="Proton donor" evidence="20">
    <location>
        <position position="225"/>
    </location>
</feature>
<evidence type="ECO:0000256" key="1">
    <source>
        <dbReference type="ARBA" id="ARBA00001974"/>
    </source>
</evidence>
<keyword evidence="13 20" id="KW-0133">Cell shape</keyword>
<dbReference type="Gene3D" id="3.90.78.10">
    <property type="entry name" value="UDP-N-acetylenolpyruvoylglucosamine reductase, C-terminal domain"/>
    <property type="match status" value="1"/>
</dbReference>
<dbReference type="InterPro" id="IPR016166">
    <property type="entry name" value="FAD-bd_PCMH"/>
</dbReference>
<dbReference type="InterPro" id="IPR006094">
    <property type="entry name" value="Oxid_FAD_bind_N"/>
</dbReference>
<dbReference type="PROSITE" id="PS51387">
    <property type="entry name" value="FAD_PCMH"/>
    <property type="match status" value="1"/>
</dbReference>
<keyword evidence="17 20" id="KW-0961">Cell wall biogenesis/degradation</keyword>
<keyword evidence="15 20" id="KW-0560">Oxidoreductase</keyword>
<keyword evidence="12 20" id="KW-0521">NADP</keyword>
<dbReference type="AlphaFoldDB" id="A0AA92EU08"/>
<dbReference type="HAMAP" id="MF_00037">
    <property type="entry name" value="MurB"/>
    <property type="match status" value="1"/>
</dbReference>
<dbReference type="PANTHER" id="PTHR21071:SF4">
    <property type="entry name" value="UDP-N-ACETYLENOLPYRUVOYLGLUCOSAMINE REDUCTASE"/>
    <property type="match status" value="1"/>
</dbReference>
<evidence type="ECO:0000256" key="19">
    <source>
        <dbReference type="ARBA" id="ARBA00048914"/>
    </source>
</evidence>
<keyword evidence="16 20" id="KW-0131">Cell cycle</keyword>
<proteinExistence type="inferred from homology"/>
<evidence type="ECO:0000256" key="15">
    <source>
        <dbReference type="ARBA" id="ARBA00023002"/>
    </source>
</evidence>
<dbReference type="GO" id="GO:0071555">
    <property type="term" value="P:cell wall organization"/>
    <property type="evidence" value="ECO:0007669"/>
    <property type="project" value="UniProtKB-KW"/>
</dbReference>
<evidence type="ECO:0000256" key="6">
    <source>
        <dbReference type="ARBA" id="ARBA00012518"/>
    </source>
</evidence>
<evidence type="ECO:0000256" key="20">
    <source>
        <dbReference type="HAMAP-Rule" id="MF_00037"/>
    </source>
</evidence>
<comment type="catalytic activity">
    <reaction evidence="19 20">
        <text>UDP-N-acetyl-alpha-D-muramate + NADP(+) = UDP-N-acetyl-3-O-(1-carboxyvinyl)-alpha-D-glucosamine + NADPH + H(+)</text>
        <dbReference type="Rhea" id="RHEA:12248"/>
        <dbReference type="ChEBI" id="CHEBI:15378"/>
        <dbReference type="ChEBI" id="CHEBI:57783"/>
        <dbReference type="ChEBI" id="CHEBI:58349"/>
        <dbReference type="ChEBI" id="CHEBI:68483"/>
        <dbReference type="ChEBI" id="CHEBI:70757"/>
        <dbReference type="EC" id="1.3.1.98"/>
    </reaction>
</comment>
<dbReference type="Gene3D" id="3.30.43.10">
    <property type="entry name" value="Uridine Diphospho-n-acetylenolpyruvylglucosamine Reductase, domain 2"/>
    <property type="match status" value="1"/>
</dbReference>
<keyword evidence="14 20" id="KW-0573">Peptidoglycan synthesis</keyword>
<dbReference type="InterPro" id="IPR036635">
    <property type="entry name" value="MurB_C_sf"/>
</dbReference>
<organism evidence="22 23">
    <name type="scientific">Pseudidiomarina andamanensis</name>
    <dbReference type="NCBI Taxonomy" id="1940690"/>
    <lineage>
        <taxon>Bacteria</taxon>
        <taxon>Pseudomonadati</taxon>
        <taxon>Pseudomonadota</taxon>
        <taxon>Gammaproteobacteria</taxon>
        <taxon>Alteromonadales</taxon>
        <taxon>Idiomarinaceae</taxon>
        <taxon>Pseudidiomarina</taxon>
    </lineage>
</organism>
<dbReference type="NCBIfam" id="TIGR00179">
    <property type="entry name" value="murB"/>
    <property type="match status" value="1"/>
</dbReference>
<evidence type="ECO:0000256" key="3">
    <source>
        <dbReference type="ARBA" id="ARBA00004496"/>
    </source>
</evidence>
<feature type="active site" evidence="20">
    <location>
        <position position="157"/>
    </location>
</feature>
<evidence type="ECO:0000256" key="4">
    <source>
        <dbReference type="ARBA" id="ARBA00004752"/>
    </source>
</evidence>
<comment type="subcellular location">
    <subcellularLocation>
        <location evidence="3 20">Cytoplasm</location>
    </subcellularLocation>
</comment>
<dbReference type="EC" id="1.3.1.98" evidence="6 20"/>
<dbReference type="GO" id="GO:0008762">
    <property type="term" value="F:UDP-N-acetylmuramate dehydrogenase activity"/>
    <property type="evidence" value="ECO:0007669"/>
    <property type="project" value="UniProtKB-UniRule"/>
</dbReference>
<protein>
    <recommendedName>
        <fullName evidence="7 20">UDP-N-acetylenolpyruvoylglucosamine reductase</fullName>
        <ecNumber evidence="6 20">1.3.1.98</ecNumber>
    </recommendedName>
    <alternativeName>
        <fullName evidence="18 20">UDP-N-acetylmuramate dehydrogenase</fullName>
    </alternativeName>
</protein>
<dbReference type="Gene3D" id="3.30.465.10">
    <property type="match status" value="1"/>
</dbReference>
<evidence type="ECO:0000259" key="21">
    <source>
        <dbReference type="PROSITE" id="PS51387"/>
    </source>
</evidence>
<evidence type="ECO:0000256" key="14">
    <source>
        <dbReference type="ARBA" id="ARBA00022984"/>
    </source>
</evidence>
<dbReference type="KEGG" id="panm:D3795_05515"/>
<dbReference type="EMBL" id="CP032551">
    <property type="protein sequence ID" value="QGT95661.1"/>
    <property type="molecule type" value="Genomic_DNA"/>
</dbReference>
<dbReference type="PANTHER" id="PTHR21071">
    <property type="entry name" value="UDP-N-ACETYLENOLPYRUVOYLGLUCOSAMINE REDUCTASE"/>
    <property type="match status" value="1"/>
</dbReference>
<evidence type="ECO:0000256" key="16">
    <source>
        <dbReference type="ARBA" id="ARBA00023306"/>
    </source>
</evidence>
<evidence type="ECO:0000256" key="18">
    <source>
        <dbReference type="ARBA" id="ARBA00031026"/>
    </source>
</evidence>
<evidence type="ECO:0000256" key="12">
    <source>
        <dbReference type="ARBA" id="ARBA00022857"/>
    </source>
</evidence>
<evidence type="ECO:0000256" key="5">
    <source>
        <dbReference type="ARBA" id="ARBA00010485"/>
    </source>
</evidence>
<dbReference type="InterPro" id="IPR016169">
    <property type="entry name" value="FAD-bd_PCMH_sub2"/>
</dbReference>
<dbReference type="GO" id="GO:0071949">
    <property type="term" value="F:FAD binding"/>
    <property type="evidence" value="ECO:0007669"/>
    <property type="project" value="InterPro"/>
</dbReference>
<evidence type="ECO:0000256" key="11">
    <source>
        <dbReference type="ARBA" id="ARBA00022827"/>
    </source>
</evidence>
<keyword evidence="8 20" id="KW-0963">Cytoplasm</keyword>
<keyword evidence="11 20" id="KW-0274">FAD</keyword>
<evidence type="ECO:0000256" key="8">
    <source>
        <dbReference type="ARBA" id="ARBA00022490"/>
    </source>
</evidence>
<keyword evidence="23" id="KW-1185">Reference proteome</keyword>
<keyword evidence="10 20" id="KW-0285">Flavoprotein</keyword>
<dbReference type="GO" id="GO:0009252">
    <property type="term" value="P:peptidoglycan biosynthetic process"/>
    <property type="evidence" value="ECO:0007669"/>
    <property type="project" value="UniProtKB-UniRule"/>
</dbReference>
<dbReference type="GO" id="GO:0008360">
    <property type="term" value="P:regulation of cell shape"/>
    <property type="evidence" value="ECO:0007669"/>
    <property type="project" value="UniProtKB-KW"/>
</dbReference>
<comment type="function">
    <text evidence="2 20">Cell wall formation.</text>
</comment>
<gene>
    <name evidence="20" type="primary">murB</name>
    <name evidence="22" type="ORF">D3795_05515</name>
</gene>
<feature type="domain" description="FAD-binding PCMH-type" evidence="21">
    <location>
        <begin position="17"/>
        <end position="180"/>
    </location>
</feature>
<dbReference type="InterPro" id="IPR003170">
    <property type="entry name" value="MurB"/>
</dbReference>
<evidence type="ECO:0000256" key="7">
    <source>
        <dbReference type="ARBA" id="ARBA00015188"/>
    </source>
</evidence>
<dbReference type="Proteomes" id="UP000427820">
    <property type="component" value="Chromosome"/>
</dbReference>
<dbReference type="Pfam" id="PF02873">
    <property type="entry name" value="MurB_C"/>
    <property type="match status" value="1"/>
</dbReference>
<name>A0AA92EU08_9GAMM</name>
<comment type="similarity">
    <text evidence="5 20">Belongs to the MurB family.</text>
</comment>
<dbReference type="InterPro" id="IPR011601">
    <property type="entry name" value="MurB_C"/>
</dbReference>
<dbReference type="InterPro" id="IPR036318">
    <property type="entry name" value="FAD-bd_PCMH-like_sf"/>
</dbReference>
<evidence type="ECO:0000256" key="13">
    <source>
        <dbReference type="ARBA" id="ARBA00022960"/>
    </source>
</evidence>
<accession>A0AA92EU08</accession>
<dbReference type="GO" id="GO:0005829">
    <property type="term" value="C:cytosol"/>
    <property type="evidence" value="ECO:0007669"/>
    <property type="project" value="TreeGrafter"/>
</dbReference>
<reference evidence="22 23" key="1">
    <citation type="submission" date="2018-09" db="EMBL/GenBank/DDBJ databases">
        <title>Whole genome sequencing of Idiomarina andamanensis W-5T (LMG 29773T= JCM 31645T).</title>
        <authorList>
            <person name="Das S.K."/>
        </authorList>
    </citation>
    <scope>NUCLEOTIDE SEQUENCE [LARGE SCALE GENOMIC DNA]</scope>
    <source>
        <strain evidence="22 23">W-5T</strain>
    </source>
</reference>
<evidence type="ECO:0000256" key="17">
    <source>
        <dbReference type="ARBA" id="ARBA00023316"/>
    </source>
</evidence>
<dbReference type="NCBIfam" id="NF000755">
    <property type="entry name" value="PRK00046.1"/>
    <property type="match status" value="1"/>
</dbReference>
<evidence type="ECO:0000313" key="23">
    <source>
        <dbReference type="Proteomes" id="UP000427820"/>
    </source>
</evidence>
<dbReference type="Pfam" id="PF01565">
    <property type="entry name" value="FAD_binding_4"/>
    <property type="match status" value="1"/>
</dbReference>
<dbReference type="GO" id="GO:0051301">
    <property type="term" value="P:cell division"/>
    <property type="evidence" value="ECO:0007669"/>
    <property type="project" value="UniProtKB-KW"/>
</dbReference>
<evidence type="ECO:0000256" key="9">
    <source>
        <dbReference type="ARBA" id="ARBA00022618"/>
    </source>
</evidence>
<dbReference type="SUPFAM" id="SSF56194">
    <property type="entry name" value="Uridine diphospho-N-Acetylenolpyruvylglucosamine reductase, MurB, C-terminal domain"/>
    <property type="match status" value="1"/>
</dbReference>
<keyword evidence="9 20" id="KW-0132">Cell division</keyword>
<dbReference type="InterPro" id="IPR016167">
    <property type="entry name" value="FAD-bd_PCMH_sub1"/>
</dbReference>
<dbReference type="RefSeq" id="WP_156266928.1">
    <property type="nucleotide sequence ID" value="NZ_CP032551.1"/>
</dbReference>
<comment type="pathway">
    <text evidence="4 20">Cell wall biogenesis; peptidoglycan biosynthesis.</text>
</comment>
<evidence type="ECO:0000313" key="22">
    <source>
        <dbReference type="EMBL" id="QGT95661.1"/>
    </source>
</evidence>
<comment type="cofactor">
    <cofactor evidence="1 20">
        <name>FAD</name>
        <dbReference type="ChEBI" id="CHEBI:57692"/>
    </cofactor>
</comment>
<feature type="active site" evidence="20">
    <location>
        <position position="321"/>
    </location>
</feature>
<evidence type="ECO:0000256" key="2">
    <source>
        <dbReference type="ARBA" id="ARBA00003921"/>
    </source>
</evidence>
<dbReference type="SUPFAM" id="SSF56176">
    <property type="entry name" value="FAD-binding/transporter-associated domain-like"/>
    <property type="match status" value="1"/>
</dbReference>
<evidence type="ECO:0000256" key="10">
    <source>
        <dbReference type="ARBA" id="ARBA00022630"/>
    </source>
</evidence>